<evidence type="ECO:0000313" key="12">
    <source>
        <dbReference type="Proteomes" id="UP000000763"/>
    </source>
</evidence>
<name>Q0JD75_ORYSJ</name>
<evidence type="ECO:0000256" key="6">
    <source>
        <dbReference type="ARBA" id="ARBA00022989"/>
    </source>
</evidence>
<protein>
    <submittedName>
        <fullName evidence="11">Os04g0423700 protein</fullName>
    </submittedName>
</protein>
<feature type="transmembrane region" description="Helical" evidence="9">
    <location>
        <begin position="370"/>
        <end position="387"/>
    </location>
</feature>
<keyword evidence="3" id="KW-0808">Transferase</keyword>
<keyword evidence="8 9" id="KW-0472">Membrane</keyword>
<keyword evidence="6 9" id="KW-1133">Transmembrane helix</keyword>
<evidence type="ECO:0000259" key="10">
    <source>
        <dbReference type="Pfam" id="PF14360"/>
    </source>
</evidence>
<evidence type="ECO:0000256" key="8">
    <source>
        <dbReference type="ARBA" id="ARBA00023136"/>
    </source>
</evidence>
<dbReference type="Proteomes" id="UP000000763">
    <property type="component" value="Chromosome 4"/>
</dbReference>
<evidence type="ECO:0000256" key="7">
    <source>
        <dbReference type="ARBA" id="ARBA00023098"/>
    </source>
</evidence>
<keyword evidence="4 9" id="KW-0812">Transmembrane</keyword>
<keyword evidence="5" id="KW-0746">Sphingolipid metabolism</keyword>
<evidence type="ECO:0000256" key="5">
    <source>
        <dbReference type="ARBA" id="ARBA00022919"/>
    </source>
</evidence>
<feature type="transmembrane region" description="Helical" evidence="9">
    <location>
        <begin position="89"/>
        <end position="112"/>
    </location>
</feature>
<feature type="transmembrane region" description="Helical" evidence="9">
    <location>
        <begin position="448"/>
        <end position="470"/>
    </location>
</feature>
<sequence>MARAARGKAPRPRPRPPRGLAASLRRLLAGAGGGLGVAAAAYVGVDYLRYLSPAWHGRLMPALWAALALAAAARAPFYRHWSAELRAALPFLGSIAFMLGAFLCEAVSVRFVSAVMGLQWHSSSKESMPFWNKGPSRSSLGKKAKRLSAAPLPDTGQWLLLALNEKLPQSVVDLLRAHVITLHHYLMLFIMLGFSVLFGCIKAPGLGIATRYMFTMAIGRLLRTMTFVATILPSARPWCAAARYQIPGHPHPWAQKYYVPYASDSDAIRRVIRDDVAYAAVQSYPGEYRPDWGRMSFLVDILRPTPGEGPSWYHLLKKASGGCNDLMYSGHMLVAVLTAMAWTEAYGGWISVAIWLLVLHSAQREIRERHHYTVDCVVAIYVGILLWRMTRFIWSARDASRARRLAKLDEVHNRLIHAAKDSDVDEIRGLLKEVELAGQEKQGVSQRAILAFAAATIIFTLTCVVLALTLTSDGMHGFNRDVT</sequence>
<feature type="transmembrane region" description="Helical" evidence="9">
    <location>
        <begin position="59"/>
        <end position="77"/>
    </location>
</feature>
<comment type="similarity">
    <text evidence="2">Belongs to the sphingomyelin synthase family.</text>
</comment>
<evidence type="ECO:0000256" key="1">
    <source>
        <dbReference type="ARBA" id="ARBA00004141"/>
    </source>
</evidence>
<dbReference type="GO" id="GO:0016780">
    <property type="term" value="F:phosphotransferase activity, for other substituted phosphate groups"/>
    <property type="evidence" value="ECO:0007669"/>
    <property type="project" value="InterPro"/>
</dbReference>
<feature type="domain" description="Sphingomyelin synthase-like" evidence="10">
    <location>
        <begin position="322"/>
        <end position="389"/>
    </location>
</feature>
<dbReference type="GO" id="GO:0016020">
    <property type="term" value="C:membrane"/>
    <property type="evidence" value="ECO:0007669"/>
    <property type="project" value="UniProtKB-SubCell"/>
</dbReference>
<comment type="subcellular location">
    <subcellularLocation>
        <location evidence="1">Membrane</location>
        <topology evidence="1">Multi-pass membrane protein</topology>
    </subcellularLocation>
</comment>
<evidence type="ECO:0000256" key="2">
    <source>
        <dbReference type="ARBA" id="ARBA00005441"/>
    </source>
</evidence>
<feature type="transmembrane region" description="Helical" evidence="9">
    <location>
        <begin position="182"/>
        <end position="201"/>
    </location>
</feature>
<dbReference type="EMBL" id="AP008210">
    <property type="protein sequence ID" value="BAF14712.2"/>
    <property type="molecule type" value="Genomic_DNA"/>
</dbReference>
<dbReference type="Pfam" id="PF14360">
    <property type="entry name" value="PAP2_C"/>
    <property type="match status" value="1"/>
</dbReference>
<reference evidence="12" key="2">
    <citation type="journal article" date="2008" name="Nucleic Acids Res.">
        <title>The rice annotation project database (RAP-DB): 2008 update.</title>
        <authorList>
            <consortium name="The rice annotation project (RAP)"/>
        </authorList>
    </citation>
    <scope>GENOME REANNOTATION</scope>
    <source>
        <strain evidence="12">cv. Nipponbare</strain>
    </source>
</reference>
<gene>
    <name evidence="11" type="ordered locus">Os04g0423700</name>
</gene>
<proteinExistence type="inferred from homology"/>
<evidence type="ECO:0000256" key="4">
    <source>
        <dbReference type="ARBA" id="ARBA00022692"/>
    </source>
</evidence>
<dbReference type="PANTHER" id="PTHR21290">
    <property type="entry name" value="SPHINGOMYELIN SYNTHETASE"/>
    <property type="match status" value="1"/>
</dbReference>
<dbReference type="InterPro" id="IPR025749">
    <property type="entry name" value="Sphingomyelin_synth-like_dom"/>
</dbReference>
<evidence type="ECO:0000256" key="3">
    <source>
        <dbReference type="ARBA" id="ARBA00022679"/>
    </source>
</evidence>
<dbReference type="GO" id="GO:0006665">
    <property type="term" value="P:sphingolipid metabolic process"/>
    <property type="evidence" value="ECO:0007669"/>
    <property type="project" value="UniProtKB-KW"/>
</dbReference>
<feature type="transmembrane region" description="Helical" evidence="9">
    <location>
        <begin position="333"/>
        <end position="358"/>
    </location>
</feature>
<dbReference type="PANTHER" id="PTHR21290:SF25">
    <property type="entry name" value="SPHINGOMYELIN SYNTHASE-RELATED PROTEIN 1"/>
    <property type="match status" value="1"/>
</dbReference>
<evidence type="ECO:0000313" key="11">
    <source>
        <dbReference type="EMBL" id="BAF14712.2"/>
    </source>
</evidence>
<dbReference type="KEGG" id="dosa:Os04g0423700"/>
<keyword evidence="7" id="KW-0443">Lipid metabolism</keyword>
<organism evidence="11 12">
    <name type="scientific">Oryza sativa subsp. japonica</name>
    <name type="common">Rice</name>
    <dbReference type="NCBI Taxonomy" id="39947"/>
    <lineage>
        <taxon>Eukaryota</taxon>
        <taxon>Viridiplantae</taxon>
        <taxon>Streptophyta</taxon>
        <taxon>Embryophyta</taxon>
        <taxon>Tracheophyta</taxon>
        <taxon>Spermatophyta</taxon>
        <taxon>Magnoliopsida</taxon>
        <taxon>Liliopsida</taxon>
        <taxon>Poales</taxon>
        <taxon>Poaceae</taxon>
        <taxon>BOP clade</taxon>
        <taxon>Oryzoideae</taxon>
        <taxon>Oryzeae</taxon>
        <taxon>Oryzinae</taxon>
        <taxon>Oryza</taxon>
        <taxon>Oryza sativa</taxon>
    </lineage>
</organism>
<dbReference type="InterPro" id="IPR045221">
    <property type="entry name" value="Sphingomyelin_synth-like"/>
</dbReference>
<accession>Q0JD75</accession>
<dbReference type="AlphaFoldDB" id="Q0JD75"/>
<reference evidence="11 12" key="1">
    <citation type="journal article" date="2005" name="Nature">
        <title>The map-based sequence of the rice genome.</title>
        <authorList>
            <consortium name="International rice genome sequencing project (IRGSP)"/>
            <person name="Matsumoto T."/>
            <person name="Wu J."/>
            <person name="Kanamori H."/>
            <person name="Katayose Y."/>
            <person name="Fujisawa M."/>
            <person name="Namiki N."/>
            <person name="Mizuno H."/>
            <person name="Yamamoto K."/>
            <person name="Antonio B.A."/>
            <person name="Baba T."/>
            <person name="Sakata K."/>
            <person name="Nagamura Y."/>
            <person name="Aoki H."/>
            <person name="Arikawa K."/>
            <person name="Arita K."/>
            <person name="Bito T."/>
            <person name="Chiden Y."/>
            <person name="Fujitsuka N."/>
            <person name="Fukunaka R."/>
            <person name="Hamada M."/>
            <person name="Harada C."/>
            <person name="Hayashi A."/>
            <person name="Hijishita S."/>
            <person name="Honda M."/>
            <person name="Hosokawa S."/>
            <person name="Ichikawa Y."/>
            <person name="Idonuma A."/>
            <person name="Iijima M."/>
            <person name="Ikeda M."/>
            <person name="Ikeno M."/>
            <person name="Ito K."/>
            <person name="Ito S."/>
            <person name="Ito T."/>
            <person name="Ito Y."/>
            <person name="Ito Y."/>
            <person name="Iwabuchi A."/>
            <person name="Kamiya K."/>
            <person name="Karasawa W."/>
            <person name="Kurita K."/>
            <person name="Katagiri S."/>
            <person name="Kikuta A."/>
            <person name="Kobayashi H."/>
            <person name="Kobayashi N."/>
            <person name="Machita K."/>
            <person name="Maehara T."/>
            <person name="Masukawa M."/>
            <person name="Mizubayashi T."/>
            <person name="Mukai Y."/>
            <person name="Nagasaki H."/>
            <person name="Nagata Y."/>
            <person name="Naito S."/>
            <person name="Nakashima M."/>
            <person name="Nakama Y."/>
            <person name="Nakamichi Y."/>
            <person name="Nakamura M."/>
            <person name="Meguro A."/>
            <person name="Negishi M."/>
            <person name="Ohta I."/>
            <person name="Ohta T."/>
            <person name="Okamoto M."/>
            <person name="Ono N."/>
            <person name="Saji S."/>
            <person name="Sakaguchi M."/>
            <person name="Sakai K."/>
            <person name="Shibata M."/>
            <person name="Shimokawa T."/>
            <person name="Song J."/>
            <person name="Takazaki Y."/>
            <person name="Terasawa K."/>
            <person name="Tsugane M."/>
            <person name="Tsuji K."/>
            <person name="Ueda S."/>
            <person name="Waki K."/>
            <person name="Yamagata H."/>
            <person name="Yamamoto M."/>
            <person name="Yamamoto S."/>
            <person name="Yamane H."/>
            <person name="Yoshiki S."/>
            <person name="Yoshihara R."/>
            <person name="Yukawa K."/>
            <person name="Zhong H."/>
            <person name="Yano M."/>
            <person name="Yuan Q."/>
            <person name="Ouyang S."/>
            <person name="Liu J."/>
            <person name="Jones K.M."/>
            <person name="Gansberger K."/>
            <person name="Moffat K."/>
            <person name="Hill J."/>
            <person name="Bera J."/>
            <person name="Fadrosh D."/>
            <person name="Jin S."/>
            <person name="Johri S."/>
            <person name="Kim M."/>
            <person name="Overton L."/>
            <person name="Reardon M."/>
            <person name="Tsitrin T."/>
            <person name="Vuong H."/>
            <person name="Weaver B."/>
            <person name="Ciecko A."/>
            <person name="Tallon L."/>
            <person name="Jackson J."/>
            <person name="Pai G."/>
            <person name="Aken S.V."/>
            <person name="Utterback T."/>
            <person name="Reidmuller S."/>
            <person name="Feldblyum T."/>
            <person name="Hsiao J."/>
            <person name="Zismann V."/>
            <person name="Iobst S."/>
            <person name="de Vazeille A.R."/>
            <person name="Buell C.R."/>
            <person name="Ying K."/>
            <person name="Li Y."/>
            <person name="Lu T."/>
            <person name="Huang Y."/>
            <person name="Zhao Q."/>
            <person name="Feng Q."/>
            <person name="Zhang L."/>
            <person name="Zhu J."/>
            <person name="Weng Q."/>
            <person name="Mu J."/>
            <person name="Lu Y."/>
            <person name="Fan D."/>
            <person name="Liu Y."/>
            <person name="Guan J."/>
            <person name="Zhang Y."/>
            <person name="Yu S."/>
            <person name="Liu X."/>
            <person name="Zhang Y."/>
            <person name="Hong G."/>
            <person name="Han B."/>
            <person name="Choisne N."/>
            <person name="Demange N."/>
            <person name="Orjeda G."/>
            <person name="Samain S."/>
            <person name="Cattolico L."/>
            <person name="Pelletier E."/>
            <person name="Couloux A."/>
            <person name="Segurens B."/>
            <person name="Wincker P."/>
            <person name="D'Hont A."/>
            <person name="Scarpelli C."/>
            <person name="Weissenbach J."/>
            <person name="Salanoubat M."/>
            <person name="Quetier F."/>
            <person name="Yu Y."/>
            <person name="Kim H.R."/>
            <person name="Rambo T."/>
            <person name="Currie J."/>
            <person name="Collura K."/>
            <person name="Luo M."/>
            <person name="Yang T."/>
            <person name="Ammiraju J.S.S."/>
            <person name="Engler F."/>
            <person name="Soderlund C."/>
            <person name="Wing R.A."/>
            <person name="Palmer L.E."/>
            <person name="de la Bastide M."/>
            <person name="Spiegel L."/>
            <person name="Nascimento L."/>
            <person name="Zutavern T."/>
            <person name="O'Shaughnessy A."/>
            <person name="Dike S."/>
            <person name="Dedhia N."/>
            <person name="Preston R."/>
            <person name="Balija V."/>
            <person name="McCombie W.R."/>
            <person name="Chow T."/>
            <person name="Chen H."/>
            <person name="Chung M."/>
            <person name="Chen C."/>
            <person name="Shaw J."/>
            <person name="Wu H."/>
            <person name="Hsiao K."/>
            <person name="Chao Y."/>
            <person name="Chu M."/>
            <person name="Cheng C."/>
            <person name="Hour A."/>
            <person name="Lee P."/>
            <person name="Lin S."/>
            <person name="Lin Y."/>
            <person name="Liou J."/>
            <person name="Liu S."/>
            <person name="Hsing Y."/>
            <person name="Raghuvanshi S."/>
            <person name="Mohanty A."/>
            <person name="Bharti A.K."/>
            <person name="Gaur A."/>
            <person name="Gupta V."/>
            <person name="Kumar D."/>
            <person name="Ravi V."/>
            <person name="Vij S."/>
            <person name="Kapur A."/>
            <person name="Khurana P."/>
            <person name="Khurana P."/>
            <person name="Khurana J.P."/>
            <person name="Tyagi A.K."/>
            <person name="Gaikwad K."/>
            <person name="Singh A."/>
            <person name="Dalal V."/>
            <person name="Srivastava S."/>
            <person name="Dixit A."/>
            <person name="Pal A.K."/>
            <person name="Ghazi I.A."/>
            <person name="Yadav M."/>
            <person name="Pandit A."/>
            <person name="Bhargava A."/>
            <person name="Sureshbabu K."/>
            <person name="Batra K."/>
            <person name="Sharma T.R."/>
            <person name="Mohapatra T."/>
            <person name="Singh N.K."/>
            <person name="Messing J."/>
            <person name="Nelson A.B."/>
            <person name="Fuks G."/>
            <person name="Kavchok S."/>
            <person name="Keizer G."/>
            <person name="Linton E."/>
            <person name="Llaca V."/>
            <person name="Song R."/>
            <person name="Tanyolac B."/>
            <person name="Young S."/>
            <person name="Ho-Il K."/>
            <person name="Hahn J.H."/>
            <person name="Sangsakoo G."/>
            <person name="Vanavichit A."/>
            <person name="de Mattos Luiz.A.T."/>
            <person name="Zimmer P.D."/>
            <person name="Malone G."/>
            <person name="Dellagostin O."/>
            <person name="de Oliveira A.C."/>
            <person name="Bevan M."/>
            <person name="Bancroft I."/>
            <person name="Minx P."/>
            <person name="Cordum H."/>
            <person name="Wilson R."/>
            <person name="Cheng Z."/>
            <person name="Jin W."/>
            <person name="Jiang J."/>
            <person name="Leong S.A."/>
            <person name="Iwama H."/>
            <person name="Gojobori T."/>
            <person name="Itoh T."/>
            <person name="Niimura Y."/>
            <person name="Fujii Y."/>
            <person name="Habara T."/>
            <person name="Sakai H."/>
            <person name="Sato Y."/>
            <person name="Wilson G."/>
            <person name="Kumar K."/>
            <person name="McCouch S."/>
            <person name="Juretic N."/>
            <person name="Hoen D."/>
            <person name="Wright S."/>
            <person name="Bruskiewich R."/>
            <person name="Bureau T."/>
            <person name="Miyao A."/>
            <person name="Hirochika H."/>
            <person name="Nishikawa T."/>
            <person name="Kadowaki K."/>
            <person name="Sugiura M."/>
            <person name="Burr B."/>
            <person name="Sasaki T."/>
        </authorList>
    </citation>
    <scope>NUCLEOTIDE SEQUENCE [LARGE SCALE GENOMIC DNA]</scope>
    <source>
        <strain evidence="12">cv. Nipponbare</strain>
    </source>
</reference>
<evidence type="ECO:0000256" key="9">
    <source>
        <dbReference type="SAM" id="Phobius"/>
    </source>
</evidence>